<dbReference type="Pfam" id="PF13692">
    <property type="entry name" value="Glyco_trans_1_4"/>
    <property type="match status" value="1"/>
</dbReference>
<gene>
    <name evidence="4" type="ORF">PT015_12210</name>
</gene>
<dbReference type="PANTHER" id="PTHR12526:SF630">
    <property type="entry name" value="GLYCOSYLTRANSFERASE"/>
    <property type="match status" value="1"/>
</dbReference>
<name>A0ABY8W4L5_9MYCO</name>
<evidence type="ECO:0000259" key="3">
    <source>
        <dbReference type="Pfam" id="PF13439"/>
    </source>
</evidence>
<dbReference type="SUPFAM" id="SSF53756">
    <property type="entry name" value="UDP-Glycosyltransferase/glycogen phosphorylase"/>
    <property type="match status" value="1"/>
</dbReference>
<accession>A0ABY8W4L5</accession>
<organism evidence="4 5">
    <name type="scientific">Candidatus Mycobacterium wuenschmannii</name>
    <dbReference type="NCBI Taxonomy" id="3027808"/>
    <lineage>
        <taxon>Bacteria</taxon>
        <taxon>Bacillati</taxon>
        <taxon>Actinomycetota</taxon>
        <taxon>Actinomycetes</taxon>
        <taxon>Mycobacteriales</taxon>
        <taxon>Mycobacteriaceae</taxon>
        <taxon>Mycobacterium</taxon>
    </lineage>
</organism>
<dbReference type="RefSeq" id="WP_285191075.1">
    <property type="nucleotide sequence ID" value="NZ_CP126981.1"/>
</dbReference>
<dbReference type="EMBL" id="CP126981">
    <property type="protein sequence ID" value="WIM90311.1"/>
    <property type="molecule type" value="Genomic_DNA"/>
</dbReference>
<evidence type="ECO:0000256" key="2">
    <source>
        <dbReference type="ARBA" id="ARBA00022679"/>
    </source>
</evidence>
<keyword evidence="1 4" id="KW-0328">Glycosyltransferase</keyword>
<dbReference type="Gene3D" id="3.40.50.2000">
    <property type="entry name" value="Glycogen Phosphorylase B"/>
    <property type="match status" value="2"/>
</dbReference>
<dbReference type="CDD" id="cd03801">
    <property type="entry name" value="GT4_PimA-like"/>
    <property type="match status" value="1"/>
</dbReference>
<evidence type="ECO:0000313" key="5">
    <source>
        <dbReference type="Proteomes" id="UP001236585"/>
    </source>
</evidence>
<keyword evidence="2 4" id="KW-0808">Transferase</keyword>
<evidence type="ECO:0000256" key="1">
    <source>
        <dbReference type="ARBA" id="ARBA00022676"/>
    </source>
</evidence>
<evidence type="ECO:0000313" key="4">
    <source>
        <dbReference type="EMBL" id="WIM90311.1"/>
    </source>
</evidence>
<dbReference type="InterPro" id="IPR028098">
    <property type="entry name" value="Glyco_trans_4-like_N"/>
</dbReference>
<dbReference type="EC" id="2.4.-.-" evidence="4"/>
<dbReference type="Proteomes" id="UP001236585">
    <property type="component" value="Chromosome"/>
</dbReference>
<dbReference type="Pfam" id="PF13439">
    <property type="entry name" value="Glyco_transf_4"/>
    <property type="match status" value="1"/>
</dbReference>
<dbReference type="GO" id="GO:0016757">
    <property type="term" value="F:glycosyltransferase activity"/>
    <property type="evidence" value="ECO:0007669"/>
    <property type="project" value="UniProtKB-KW"/>
</dbReference>
<protein>
    <submittedName>
        <fullName evidence="4">Glycosyltransferase family 4 protein</fullName>
        <ecNumber evidence="4">2.4.-.-</ecNumber>
    </submittedName>
</protein>
<dbReference type="PANTHER" id="PTHR12526">
    <property type="entry name" value="GLYCOSYLTRANSFERASE"/>
    <property type="match status" value="1"/>
</dbReference>
<feature type="domain" description="Glycosyltransferase subfamily 4-like N-terminal" evidence="3">
    <location>
        <begin position="16"/>
        <end position="160"/>
    </location>
</feature>
<keyword evidence="5" id="KW-1185">Reference proteome</keyword>
<reference evidence="4 5" key="1">
    <citation type="journal article" date="2023" name="Microbiol. Resour. Announc.">
        <title>Complete Genome Sequence of Mycobacterium wuenschmanii, a novel Nontuberculous Mycobacterium Isolated from a captive population of Amazon Milk Frogs.</title>
        <authorList>
            <person name="Hicks J."/>
            <person name="Zeineldin M."/>
            <person name="Ward H."/>
            <person name="Wuenschmann A."/>
            <person name="Camp P."/>
            <person name="Farrell D."/>
            <person name="Lehman K."/>
            <person name="Thacker T."/>
            <person name="Cuthbert E."/>
        </authorList>
    </citation>
    <scope>NUCLEOTIDE SEQUENCE [LARGE SCALE GENOMIC DNA]</scope>
    <source>
        <strain evidence="4 5">Wuenschmanii</strain>
    </source>
</reference>
<proteinExistence type="predicted"/>
<sequence length="359" mass="39699">MLWLSPGMRQLARVRAEALRERGIDVLLVTSDQYFPKSDTRDYELVLDPQFRKAATWSPHLAAWRRARRYRPDVVITELVTDPRWIALAGKAPRVQLVHDDRPHDPDEQQPAYKLAVFDRWGAGSAATVAFSDYVATQIADRRDVAGTDVRTVPLCSDLDAHEVPPLVRADGRRDFVMLGRLNPYKNVDVVLQAWERHVAGKHWRGDDLVFIGDGPAMNRDLPRHARWMSGKYRYSDIVGTLAAAKASLAPHRRASQSGVQLLSMQLGVMPIVSTSGALPEFQPPGCPPVDVDDVAGLATAFDTLASARTAARYGAAAARHYDENFTIHHSTEGLLNVLTDVMTSTVATSAPEPVRAQV</sequence>